<reference evidence="7" key="1">
    <citation type="submission" date="2016-10" db="EMBL/GenBank/DDBJ databases">
        <authorList>
            <person name="Varghese N."/>
            <person name="Submissions S."/>
        </authorList>
    </citation>
    <scope>NUCLEOTIDE SEQUENCE [LARGE SCALE GENOMIC DNA]</scope>
    <source>
        <strain evidence="7">DSM 26893</strain>
    </source>
</reference>
<dbReference type="Pfam" id="PF13610">
    <property type="entry name" value="DDE_Tnp_IS240"/>
    <property type="match status" value="1"/>
</dbReference>
<evidence type="ECO:0000256" key="4">
    <source>
        <dbReference type="ARBA" id="ARBA00023172"/>
    </source>
</evidence>
<dbReference type="InterPro" id="IPR032874">
    <property type="entry name" value="DDE_dom"/>
</dbReference>
<evidence type="ECO:0000259" key="5">
    <source>
        <dbReference type="Pfam" id="PF13610"/>
    </source>
</evidence>
<dbReference type="PANTHER" id="PTHR35528">
    <property type="entry name" value="BLL1675 PROTEIN"/>
    <property type="match status" value="1"/>
</dbReference>
<sequence>MFAAEIRKRRIEGMKSSRWRWHLDEIFVKINGERHYLWRAVDHEGEVLESYVTKTRDRMAALKFLKKAMRQHGRPEAIVTDRLRSYGAAPKELGAAGRRGTGRWLNNRAENSHLPFRRRERAMLRFRRMRSLQKFAAVHASASNHFNQERSLSSRRHFKLNRTAALAEWRGLCAR</sequence>
<dbReference type="EMBL" id="FOCM01000001">
    <property type="protein sequence ID" value="SEM70509.1"/>
    <property type="molecule type" value="Genomic_DNA"/>
</dbReference>
<keyword evidence="3" id="KW-0238">DNA-binding</keyword>
<dbReference type="InterPro" id="IPR052183">
    <property type="entry name" value="IS_Transposase"/>
</dbReference>
<evidence type="ECO:0000313" key="6">
    <source>
        <dbReference type="EMBL" id="SEM70509.1"/>
    </source>
</evidence>
<dbReference type="Proteomes" id="UP000199372">
    <property type="component" value="Unassembled WGS sequence"/>
</dbReference>
<keyword evidence="2" id="KW-0815">Transposition</keyword>
<dbReference type="GO" id="GO:0032196">
    <property type="term" value="P:transposition"/>
    <property type="evidence" value="ECO:0007669"/>
    <property type="project" value="UniProtKB-KW"/>
</dbReference>
<gene>
    <name evidence="6" type="ORF">SAMN04488011_101178</name>
</gene>
<dbReference type="NCBIfam" id="NF033587">
    <property type="entry name" value="transpos_IS6"/>
    <property type="match status" value="1"/>
</dbReference>
<dbReference type="GO" id="GO:0003677">
    <property type="term" value="F:DNA binding"/>
    <property type="evidence" value="ECO:0007669"/>
    <property type="project" value="UniProtKB-KW"/>
</dbReference>
<dbReference type="SUPFAM" id="SSF53098">
    <property type="entry name" value="Ribonuclease H-like"/>
    <property type="match status" value="1"/>
</dbReference>
<proteinExistence type="predicted"/>
<dbReference type="GO" id="GO:0006310">
    <property type="term" value="P:DNA recombination"/>
    <property type="evidence" value="ECO:0007669"/>
    <property type="project" value="UniProtKB-KW"/>
</dbReference>
<dbReference type="PANTHER" id="PTHR35528:SF3">
    <property type="entry name" value="BLL1675 PROTEIN"/>
    <property type="match status" value="1"/>
</dbReference>
<dbReference type="InterPro" id="IPR047930">
    <property type="entry name" value="Transpos_IS6"/>
</dbReference>
<comment type="function">
    <text evidence="1">Involved in the transposition of the insertion sequence.</text>
</comment>
<dbReference type="Gene3D" id="3.30.420.10">
    <property type="entry name" value="Ribonuclease H-like superfamily/Ribonuclease H"/>
    <property type="match status" value="1"/>
</dbReference>
<keyword evidence="7" id="KW-1185">Reference proteome</keyword>
<dbReference type="AlphaFoldDB" id="A0A1H8AL63"/>
<keyword evidence="4" id="KW-0233">DNA recombination</keyword>
<organism evidence="6 7">
    <name type="scientific">Palleronia pelagia</name>
    <dbReference type="NCBI Taxonomy" id="387096"/>
    <lineage>
        <taxon>Bacteria</taxon>
        <taxon>Pseudomonadati</taxon>
        <taxon>Pseudomonadota</taxon>
        <taxon>Alphaproteobacteria</taxon>
        <taxon>Rhodobacterales</taxon>
        <taxon>Roseobacteraceae</taxon>
        <taxon>Palleronia</taxon>
    </lineage>
</organism>
<feature type="domain" description="DDE" evidence="5">
    <location>
        <begin position="19"/>
        <end position="147"/>
    </location>
</feature>
<evidence type="ECO:0000256" key="2">
    <source>
        <dbReference type="ARBA" id="ARBA00022578"/>
    </source>
</evidence>
<dbReference type="InterPro" id="IPR012337">
    <property type="entry name" value="RNaseH-like_sf"/>
</dbReference>
<evidence type="ECO:0000256" key="3">
    <source>
        <dbReference type="ARBA" id="ARBA00023125"/>
    </source>
</evidence>
<protein>
    <submittedName>
        <fullName evidence="6">Putative transposase</fullName>
    </submittedName>
</protein>
<evidence type="ECO:0000313" key="7">
    <source>
        <dbReference type="Proteomes" id="UP000199372"/>
    </source>
</evidence>
<dbReference type="InterPro" id="IPR036397">
    <property type="entry name" value="RNaseH_sf"/>
</dbReference>
<accession>A0A1H8AL63</accession>
<name>A0A1H8AL63_9RHOB</name>
<evidence type="ECO:0000256" key="1">
    <source>
        <dbReference type="ARBA" id="ARBA00002286"/>
    </source>
</evidence>